<dbReference type="PIRSF" id="PIRSF038959">
    <property type="entry name" value="SdpI"/>
    <property type="match status" value="1"/>
</dbReference>
<keyword evidence="1" id="KW-1133">Transmembrane helix</keyword>
<dbReference type="OrthoDB" id="9808690at2"/>
<evidence type="ECO:0000313" key="4">
    <source>
        <dbReference type="Proteomes" id="UP000219452"/>
    </source>
</evidence>
<evidence type="ECO:0000256" key="1">
    <source>
        <dbReference type="SAM" id="Phobius"/>
    </source>
</evidence>
<feature type="transmembrane region" description="Helical" evidence="1">
    <location>
        <begin position="7"/>
        <end position="25"/>
    </location>
</feature>
<feature type="transmembrane region" description="Helical" evidence="1">
    <location>
        <begin position="53"/>
        <end position="71"/>
    </location>
</feature>
<dbReference type="Pfam" id="PF13630">
    <property type="entry name" value="SdpI"/>
    <property type="match status" value="1"/>
</dbReference>
<dbReference type="InterPro" id="IPR012867">
    <property type="entry name" value="DUF1648"/>
</dbReference>
<dbReference type="RefSeq" id="WP_097125514.1">
    <property type="nucleotide sequence ID" value="NZ_OCNH01000001.1"/>
</dbReference>
<feature type="transmembrane region" description="Helical" evidence="1">
    <location>
        <begin position="189"/>
        <end position="211"/>
    </location>
</feature>
<feature type="transmembrane region" description="Helical" evidence="1">
    <location>
        <begin position="115"/>
        <end position="136"/>
    </location>
</feature>
<feature type="domain" description="DUF1648" evidence="2">
    <location>
        <begin position="14"/>
        <end position="59"/>
    </location>
</feature>
<sequence length="220" mass="24929">MKTNITSIEVLIIVLLVAPLVYLGISWNQLPAEIATHYDLAGNENGWMTKEQVALFTAVISLLLYLVLRFLPRIDSRNQLQTANYQKLRLVVTLLFSAIMGWVFYMAGHNVSNDGFVTILMVIVSLTFVGIGNYIITIKPNWFVGIRTPWTLDNEIVWRKTHRMGGRLMVAGGIVSMVLALFLPMPYKVVVIVTIILLVTLVPVVYSYIYFQQEKAHKLN</sequence>
<feature type="transmembrane region" description="Helical" evidence="1">
    <location>
        <begin position="164"/>
        <end position="183"/>
    </location>
</feature>
<dbReference type="PANTHER" id="PTHR37810">
    <property type="entry name" value="IMMUNITY PROTEIN SDPI"/>
    <property type="match status" value="1"/>
</dbReference>
<dbReference type="InterPro" id="IPR026272">
    <property type="entry name" value="SdpI"/>
</dbReference>
<dbReference type="InterPro" id="IPR025962">
    <property type="entry name" value="SdpI/YhfL"/>
</dbReference>
<name>A0A286FF01_9BACT</name>
<organism evidence="3 4">
    <name type="scientific">Spirosoma fluviale</name>
    <dbReference type="NCBI Taxonomy" id="1597977"/>
    <lineage>
        <taxon>Bacteria</taxon>
        <taxon>Pseudomonadati</taxon>
        <taxon>Bacteroidota</taxon>
        <taxon>Cytophagia</taxon>
        <taxon>Cytophagales</taxon>
        <taxon>Cytophagaceae</taxon>
        <taxon>Spirosoma</taxon>
    </lineage>
</organism>
<dbReference type="Pfam" id="PF07853">
    <property type="entry name" value="DUF1648"/>
    <property type="match status" value="1"/>
</dbReference>
<dbReference type="Proteomes" id="UP000219452">
    <property type="component" value="Unassembled WGS sequence"/>
</dbReference>
<accession>A0A286FF01</accession>
<keyword evidence="1" id="KW-0812">Transmembrane</keyword>
<keyword evidence="1" id="KW-0472">Membrane</keyword>
<keyword evidence="4" id="KW-1185">Reference proteome</keyword>
<dbReference type="PANTHER" id="PTHR37810:SF5">
    <property type="entry name" value="IMMUNITY PROTEIN SDPI"/>
    <property type="match status" value="1"/>
</dbReference>
<proteinExistence type="predicted"/>
<gene>
    <name evidence="3" type="ORF">SAMN06269250_1926</name>
</gene>
<dbReference type="AlphaFoldDB" id="A0A286FF01"/>
<protein>
    <submittedName>
        <fullName evidence="3">Uncharacterized membrane protein</fullName>
    </submittedName>
</protein>
<feature type="transmembrane region" description="Helical" evidence="1">
    <location>
        <begin position="91"/>
        <end position="109"/>
    </location>
</feature>
<dbReference type="EMBL" id="OCNH01000001">
    <property type="protein sequence ID" value="SOD81825.1"/>
    <property type="molecule type" value="Genomic_DNA"/>
</dbReference>
<evidence type="ECO:0000313" key="3">
    <source>
        <dbReference type="EMBL" id="SOD81825.1"/>
    </source>
</evidence>
<evidence type="ECO:0000259" key="2">
    <source>
        <dbReference type="Pfam" id="PF07853"/>
    </source>
</evidence>
<reference evidence="4" key="1">
    <citation type="submission" date="2017-09" db="EMBL/GenBank/DDBJ databases">
        <authorList>
            <person name="Varghese N."/>
            <person name="Submissions S."/>
        </authorList>
    </citation>
    <scope>NUCLEOTIDE SEQUENCE [LARGE SCALE GENOMIC DNA]</scope>
    <source>
        <strain evidence="4">DSM 29961</strain>
    </source>
</reference>
<dbReference type="GO" id="GO:0009636">
    <property type="term" value="P:response to toxic substance"/>
    <property type="evidence" value="ECO:0007669"/>
    <property type="project" value="TreeGrafter"/>
</dbReference>